<protein>
    <submittedName>
        <fullName evidence="1">Uncharacterized protein</fullName>
    </submittedName>
</protein>
<gene>
    <name evidence="1" type="ORF">Hypma_009126</name>
</gene>
<dbReference type="Proteomes" id="UP000076154">
    <property type="component" value="Unassembled WGS sequence"/>
</dbReference>
<evidence type="ECO:0000313" key="2">
    <source>
        <dbReference type="Proteomes" id="UP000076154"/>
    </source>
</evidence>
<evidence type="ECO:0000313" key="1">
    <source>
        <dbReference type="EMBL" id="RDB23321.1"/>
    </source>
</evidence>
<reference evidence="1" key="1">
    <citation type="submission" date="2018-04" db="EMBL/GenBank/DDBJ databases">
        <title>Whole genome sequencing of Hypsizygus marmoreus.</title>
        <authorList>
            <person name="Choi I.-G."/>
            <person name="Min B."/>
            <person name="Kim J.-G."/>
            <person name="Kim S."/>
            <person name="Oh Y.-L."/>
            <person name="Kong W.-S."/>
            <person name="Park H."/>
            <person name="Jeong J."/>
            <person name="Song E.-S."/>
        </authorList>
    </citation>
    <scope>NUCLEOTIDE SEQUENCE [LARGE SCALE GENOMIC DNA]</scope>
    <source>
        <strain evidence="1">51987-8</strain>
    </source>
</reference>
<dbReference type="InParanoid" id="A0A369JM68"/>
<comment type="caution">
    <text evidence="1">The sequence shown here is derived from an EMBL/GenBank/DDBJ whole genome shotgun (WGS) entry which is preliminary data.</text>
</comment>
<proteinExistence type="predicted"/>
<accession>A0A369JM68</accession>
<sequence>MSAIVSLLLVSGFLEDADFKRERRSSVVKELAFNAPNVDVQSNFFGLQVCHAEDTTSLAMNRFCQLQRPH</sequence>
<name>A0A369JM68_HYPMA</name>
<organism evidence="1 2">
    <name type="scientific">Hypsizygus marmoreus</name>
    <name type="common">White beech mushroom</name>
    <name type="synonym">Agaricus marmoreus</name>
    <dbReference type="NCBI Taxonomy" id="39966"/>
    <lineage>
        <taxon>Eukaryota</taxon>
        <taxon>Fungi</taxon>
        <taxon>Dikarya</taxon>
        <taxon>Basidiomycota</taxon>
        <taxon>Agaricomycotina</taxon>
        <taxon>Agaricomycetes</taxon>
        <taxon>Agaricomycetidae</taxon>
        <taxon>Agaricales</taxon>
        <taxon>Tricholomatineae</taxon>
        <taxon>Lyophyllaceae</taxon>
        <taxon>Hypsizygus</taxon>
    </lineage>
</organism>
<dbReference type="EMBL" id="LUEZ02000046">
    <property type="protein sequence ID" value="RDB23321.1"/>
    <property type="molecule type" value="Genomic_DNA"/>
</dbReference>
<dbReference type="AlphaFoldDB" id="A0A369JM68"/>
<keyword evidence="2" id="KW-1185">Reference proteome</keyword>